<dbReference type="SMART" id="SM00304">
    <property type="entry name" value="HAMP"/>
    <property type="match status" value="1"/>
</dbReference>
<keyword evidence="3" id="KW-0488">Methylation</keyword>
<gene>
    <name evidence="14" type="ORF">ACFQ38_16685</name>
</gene>
<dbReference type="Pfam" id="PF02743">
    <property type="entry name" value="dCache_1"/>
    <property type="match status" value="1"/>
</dbReference>
<dbReference type="Gene3D" id="1.10.287.950">
    <property type="entry name" value="Methyl-accepting chemotaxis protein"/>
    <property type="match status" value="1"/>
</dbReference>
<dbReference type="InterPro" id="IPR004089">
    <property type="entry name" value="MCPsignal_dom"/>
</dbReference>
<evidence type="ECO:0000256" key="11">
    <source>
        <dbReference type="SAM" id="Phobius"/>
    </source>
</evidence>
<feature type="domain" description="Methyl-accepting transducer" evidence="12">
    <location>
        <begin position="371"/>
        <end position="621"/>
    </location>
</feature>
<reference evidence="15" key="1">
    <citation type="journal article" date="2019" name="Int. J. Syst. Evol. Microbiol.">
        <title>The Global Catalogue of Microorganisms (GCM) 10K type strain sequencing project: providing services to taxonomists for standard genome sequencing and annotation.</title>
        <authorList>
            <consortium name="The Broad Institute Genomics Platform"/>
            <consortium name="The Broad Institute Genome Sequencing Center for Infectious Disease"/>
            <person name="Wu L."/>
            <person name="Ma J."/>
        </authorList>
    </citation>
    <scope>NUCLEOTIDE SEQUENCE [LARGE SCALE GENOMIC DNA]</scope>
    <source>
        <strain evidence="15">CCUG 53915</strain>
    </source>
</reference>
<dbReference type="CDD" id="cd06225">
    <property type="entry name" value="HAMP"/>
    <property type="match status" value="1"/>
</dbReference>
<evidence type="ECO:0000259" key="13">
    <source>
        <dbReference type="PROSITE" id="PS50885"/>
    </source>
</evidence>
<dbReference type="SUPFAM" id="SSF58104">
    <property type="entry name" value="Methyl-accepting chemotaxis protein (MCP) signaling domain"/>
    <property type="match status" value="1"/>
</dbReference>
<dbReference type="CDD" id="cd18774">
    <property type="entry name" value="PDC2_HK_sensor"/>
    <property type="match status" value="1"/>
</dbReference>
<evidence type="ECO:0000256" key="4">
    <source>
        <dbReference type="ARBA" id="ARBA00022500"/>
    </source>
</evidence>
<dbReference type="Gene3D" id="3.30.450.20">
    <property type="entry name" value="PAS domain"/>
    <property type="match status" value="2"/>
</dbReference>
<dbReference type="SUPFAM" id="SSF103190">
    <property type="entry name" value="Sensory domain-like"/>
    <property type="match status" value="1"/>
</dbReference>
<keyword evidence="6 11" id="KW-1133">Transmembrane helix</keyword>
<evidence type="ECO:0000256" key="6">
    <source>
        <dbReference type="ARBA" id="ARBA00022989"/>
    </source>
</evidence>
<keyword evidence="7 11" id="KW-0472">Membrane</keyword>
<dbReference type="Pfam" id="PF00672">
    <property type="entry name" value="HAMP"/>
    <property type="match status" value="1"/>
</dbReference>
<dbReference type="Proteomes" id="UP001597231">
    <property type="component" value="Unassembled WGS sequence"/>
</dbReference>
<evidence type="ECO:0000256" key="2">
    <source>
        <dbReference type="ARBA" id="ARBA00022475"/>
    </source>
</evidence>
<dbReference type="SMART" id="SM00283">
    <property type="entry name" value="MA"/>
    <property type="match status" value="1"/>
</dbReference>
<dbReference type="InterPro" id="IPR033479">
    <property type="entry name" value="dCache_1"/>
</dbReference>
<comment type="caution">
    <text evidence="14">The sequence shown here is derived from an EMBL/GenBank/DDBJ whole genome shotgun (WGS) entry which is preliminary data.</text>
</comment>
<evidence type="ECO:0000256" key="5">
    <source>
        <dbReference type="ARBA" id="ARBA00022692"/>
    </source>
</evidence>
<feature type="domain" description="HAMP" evidence="13">
    <location>
        <begin position="300"/>
        <end position="352"/>
    </location>
</feature>
<comment type="subcellular location">
    <subcellularLocation>
        <location evidence="1">Cell membrane</location>
        <topology evidence="1">Multi-pass membrane protein</topology>
    </subcellularLocation>
</comment>
<keyword evidence="15" id="KW-1185">Reference proteome</keyword>
<proteinExistence type="inferred from homology"/>
<dbReference type="PROSITE" id="PS50885">
    <property type="entry name" value="HAMP"/>
    <property type="match status" value="1"/>
</dbReference>
<keyword evidence="4" id="KW-0145">Chemotaxis</keyword>
<evidence type="ECO:0000256" key="9">
    <source>
        <dbReference type="ARBA" id="ARBA00029447"/>
    </source>
</evidence>
<keyword evidence="2" id="KW-1003">Cell membrane</keyword>
<dbReference type="EMBL" id="JBHTLT010000128">
    <property type="protein sequence ID" value="MFD1206735.1"/>
    <property type="molecule type" value="Genomic_DNA"/>
</dbReference>
<dbReference type="PROSITE" id="PS50111">
    <property type="entry name" value="CHEMOTAXIS_TRANSDUC_2"/>
    <property type="match status" value="1"/>
</dbReference>
<sequence>MLKSIKTKIIATVTVLFVIGITIMTTISSLQVKDRTQDTVIQSSEALVGGMSNIAENFLGQYGKGIEFLSTAKSLQSSDSNEAFRQFNEEMQPFLAIYPDVSSVYFALPDKSVMIYPNTDLGESFDPTTREWYERAATVLVEVAWSKPYVDAASGEWVITASKAVMADSKMIGVVALDIQLSKLDEMISSTEIGYEGIPYILDSEGNVISHPTLKGENVKERPDMKEVYASDSGEVRFKNEEGVDRLNIFSTIPDFGWKVGAVYEEKHIAKTANEMRNSMIIIAAIIVFATFAALYFVIKQIVKPISSMKDVMNTVSNGDLTVLANISTKDEIGDLGQHFNTMIHQTKDVITTVQQSAKNVLLNSESLSAIAEETSASSMEVSYAINEIANGAAKSAEDAELVAERADRLGKQIEKIIEKADMMNEIAHKTGAMNTEGKERMNEMKHSFTNYESDLRSMSVVIETLSEKVNAIGGVMQTITDISAQTNLLALNASIEAARAGEHGKGFAVVAEEVRKLAEQSSLSTDQVQATILELQAEYKIVTNNMKKTIGNFQQQTVIVNETESTFSTITSLMEKMQTSIEEVTSEIDRVVAYKNEVSETIHTMAATSEETAAACEEVSASTDEQLHAIQSVAQSAETLTKLSEELSIAVEKFKI</sequence>
<dbReference type="RefSeq" id="WP_381482363.1">
    <property type="nucleotide sequence ID" value="NZ_JBHTLT010000128.1"/>
</dbReference>
<dbReference type="CDD" id="cd18773">
    <property type="entry name" value="PDC1_HK_sensor"/>
    <property type="match status" value="1"/>
</dbReference>
<evidence type="ECO:0000313" key="15">
    <source>
        <dbReference type="Proteomes" id="UP001597231"/>
    </source>
</evidence>
<keyword evidence="5 11" id="KW-0812">Transmembrane</keyword>
<evidence type="ECO:0000259" key="12">
    <source>
        <dbReference type="PROSITE" id="PS50111"/>
    </source>
</evidence>
<evidence type="ECO:0000256" key="7">
    <source>
        <dbReference type="ARBA" id="ARBA00023136"/>
    </source>
</evidence>
<dbReference type="Pfam" id="PF00015">
    <property type="entry name" value="MCPsignal"/>
    <property type="match status" value="1"/>
</dbReference>
<evidence type="ECO:0000256" key="8">
    <source>
        <dbReference type="ARBA" id="ARBA00023224"/>
    </source>
</evidence>
<dbReference type="PANTHER" id="PTHR32089">
    <property type="entry name" value="METHYL-ACCEPTING CHEMOTAXIS PROTEIN MCPB"/>
    <property type="match status" value="1"/>
</dbReference>
<protein>
    <submittedName>
        <fullName evidence="14">Methyl-accepting chemotaxis protein</fullName>
    </submittedName>
</protein>
<evidence type="ECO:0000256" key="10">
    <source>
        <dbReference type="PROSITE-ProRule" id="PRU00284"/>
    </source>
</evidence>
<dbReference type="InterPro" id="IPR029151">
    <property type="entry name" value="Sensor-like_sf"/>
</dbReference>
<comment type="similarity">
    <text evidence="9">Belongs to the methyl-accepting chemotaxis (MCP) protein family.</text>
</comment>
<keyword evidence="8 10" id="KW-0807">Transducer</keyword>
<organism evidence="14 15">
    <name type="scientific">Sporosarcina contaminans</name>
    <dbReference type="NCBI Taxonomy" id="633403"/>
    <lineage>
        <taxon>Bacteria</taxon>
        <taxon>Bacillati</taxon>
        <taxon>Bacillota</taxon>
        <taxon>Bacilli</taxon>
        <taxon>Bacillales</taxon>
        <taxon>Caryophanaceae</taxon>
        <taxon>Sporosarcina</taxon>
    </lineage>
</organism>
<evidence type="ECO:0000256" key="1">
    <source>
        <dbReference type="ARBA" id="ARBA00004651"/>
    </source>
</evidence>
<evidence type="ECO:0000256" key="3">
    <source>
        <dbReference type="ARBA" id="ARBA00022481"/>
    </source>
</evidence>
<dbReference type="InterPro" id="IPR003660">
    <property type="entry name" value="HAMP_dom"/>
</dbReference>
<feature type="transmembrane region" description="Helical" evidence="11">
    <location>
        <begin position="280"/>
        <end position="299"/>
    </location>
</feature>
<evidence type="ECO:0000313" key="14">
    <source>
        <dbReference type="EMBL" id="MFD1206735.1"/>
    </source>
</evidence>
<accession>A0ABW3U121</accession>
<dbReference type="PANTHER" id="PTHR32089:SF114">
    <property type="entry name" value="METHYL-ACCEPTING CHEMOTAXIS PROTEIN MCPB"/>
    <property type="match status" value="1"/>
</dbReference>
<name>A0ABW3U121_9BACL</name>